<name>A0A552IPA7_9CHRO</name>
<reference evidence="1 2" key="1">
    <citation type="submission" date="2019-01" db="EMBL/GenBank/DDBJ databases">
        <title>Coherence of Microcystis species and biogeography revealed through population genomics.</title>
        <authorList>
            <person name="Perez-Carrascal O.M."/>
            <person name="Terrat Y."/>
            <person name="Giani A."/>
            <person name="Fortin N."/>
            <person name="Tromas N."/>
            <person name="Shapiro B.J."/>
        </authorList>
    </citation>
    <scope>NUCLEOTIDE SEQUENCE [LARGE SCALE GENOMIC DNA]</scope>
    <source>
        <strain evidence="1">Mn_MB_F_20050700_S1D</strain>
    </source>
</reference>
<comment type="caution">
    <text evidence="1">The sequence shown here is derived from an EMBL/GenBank/DDBJ whole genome shotgun (WGS) entry which is preliminary data.</text>
</comment>
<protein>
    <submittedName>
        <fullName evidence="1">Uncharacterized protein</fullName>
    </submittedName>
</protein>
<dbReference type="EMBL" id="SFAV01000228">
    <property type="protein sequence ID" value="TRU85262.1"/>
    <property type="molecule type" value="Genomic_DNA"/>
</dbReference>
<evidence type="ECO:0000313" key="2">
    <source>
        <dbReference type="Proteomes" id="UP000319191"/>
    </source>
</evidence>
<organism evidence="1 2">
    <name type="scientific">Microcystis novacekii Mn_MB_F_20050700_S1D</name>
    <dbReference type="NCBI Taxonomy" id="2486266"/>
    <lineage>
        <taxon>Bacteria</taxon>
        <taxon>Bacillati</taxon>
        <taxon>Cyanobacteriota</taxon>
        <taxon>Cyanophyceae</taxon>
        <taxon>Oscillatoriophycideae</taxon>
        <taxon>Chroococcales</taxon>
        <taxon>Microcystaceae</taxon>
        <taxon>Microcystis</taxon>
    </lineage>
</organism>
<dbReference type="Proteomes" id="UP000319191">
    <property type="component" value="Unassembled WGS sequence"/>
</dbReference>
<dbReference type="AlphaFoldDB" id="A0A552IPA7"/>
<proteinExistence type="predicted"/>
<accession>A0A552IPA7</accession>
<evidence type="ECO:0000313" key="1">
    <source>
        <dbReference type="EMBL" id="TRU85262.1"/>
    </source>
</evidence>
<gene>
    <name evidence="1" type="ORF">EWV54_16455</name>
</gene>
<sequence length="162" mass="18632">MANRNRKGITISELQWPKDKLGFDKISEEWPSALVVQALQLVWCGYDLLATDILNNIDVTKANKQIEKNINSLLQLRISRVMTGDEPFYVQHEVPEFETSYSDQAQPPSYDIAFILRVNERIILPLEAKVLPTERAIAKYIKEITGNYLTCRYAPFSRSLDL</sequence>